<keyword evidence="6" id="KW-1185">Reference proteome</keyword>
<sequence>MAPNPAARPRIFPNNRWKPPKKLGNNRKWSATTYYHDGQNTTVHLGRLPATAQRFKQYSVYHDHAYIWAVDLDASLEKVGDGRDDSADRVEAEVERREGEVDNPDWSTLTFYELSQYRSYAGLGLELPHLRLRSSAQIWPDQILPDTYRATQSTPHQGYGGLVGDLPLLISLMALALPSSFVQTGLPSCMANPWQVYPASQIARGLGWEHRRGLVVTVYYDTNTTTTRLDLEHYERGTDGSSILP</sequence>
<organism evidence="4 5">
    <name type="scientific">Friedmanniomyces endolithicus</name>
    <dbReference type="NCBI Taxonomy" id="329885"/>
    <lineage>
        <taxon>Eukaryota</taxon>
        <taxon>Fungi</taxon>
        <taxon>Dikarya</taxon>
        <taxon>Ascomycota</taxon>
        <taxon>Pezizomycotina</taxon>
        <taxon>Dothideomycetes</taxon>
        <taxon>Dothideomycetidae</taxon>
        <taxon>Mycosphaerellales</taxon>
        <taxon>Teratosphaeriaceae</taxon>
        <taxon>Friedmanniomyces</taxon>
    </lineage>
</organism>
<reference evidence="3" key="3">
    <citation type="submission" date="2023-06" db="EMBL/GenBank/DDBJ databases">
        <title>Black Yeasts Isolated from many extreme environments.</title>
        <authorList>
            <person name="Coleine C."/>
            <person name="Stajich J.E."/>
            <person name="Selbmann L."/>
        </authorList>
    </citation>
    <scope>NUCLEOTIDE SEQUENCE</scope>
    <source>
        <strain evidence="3">CCFEE 5200</strain>
    </source>
</reference>
<evidence type="ECO:0000313" key="5">
    <source>
        <dbReference type="Proteomes" id="UP000310066"/>
    </source>
</evidence>
<dbReference type="AlphaFoldDB" id="A0A4U0UZ46"/>
<name>A0A4U0UZ46_9PEZI</name>
<feature type="region of interest" description="Disordered" evidence="1">
    <location>
        <begin position="1"/>
        <end position="25"/>
    </location>
</feature>
<evidence type="ECO:0000256" key="1">
    <source>
        <dbReference type="SAM" id="MobiDB-lite"/>
    </source>
</evidence>
<evidence type="ECO:0000313" key="3">
    <source>
        <dbReference type="EMBL" id="KAK0975401.1"/>
    </source>
</evidence>
<reference evidence="2" key="2">
    <citation type="submission" date="2021-12" db="EMBL/GenBank/DDBJ databases">
        <title>Black yeast isolated from Biological Soil Crust.</title>
        <authorList>
            <person name="Kurbessoian T."/>
        </authorList>
    </citation>
    <scope>NUCLEOTIDE SEQUENCE</scope>
    <source>
        <strain evidence="2">CCFEE 5208</strain>
    </source>
</reference>
<evidence type="ECO:0000313" key="6">
    <source>
        <dbReference type="Proteomes" id="UP001175353"/>
    </source>
</evidence>
<evidence type="ECO:0000313" key="4">
    <source>
        <dbReference type="EMBL" id="TKA41072.1"/>
    </source>
</evidence>
<protein>
    <submittedName>
        <fullName evidence="4">Uncharacterized protein</fullName>
    </submittedName>
</protein>
<dbReference type="STRING" id="329885.A0A4U0UZ46"/>
<dbReference type="Proteomes" id="UP001175353">
    <property type="component" value="Unassembled WGS sequence"/>
</dbReference>
<dbReference type="EMBL" id="JASUXU010000111">
    <property type="protein sequence ID" value="KAK0305688.1"/>
    <property type="molecule type" value="Genomic_DNA"/>
</dbReference>
<gene>
    <name evidence="4" type="ORF">B0A54_07593</name>
    <name evidence="2" type="ORF">LTR82_016696</name>
    <name evidence="3" type="ORF">LTR91_013991</name>
</gene>
<dbReference type="OrthoDB" id="5243686at2759"/>
<evidence type="ECO:0000313" key="2">
    <source>
        <dbReference type="EMBL" id="KAK0305688.1"/>
    </source>
</evidence>
<reference evidence="4 5" key="1">
    <citation type="submission" date="2017-03" db="EMBL/GenBank/DDBJ databases">
        <title>Genomes of endolithic fungi from Antarctica.</title>
        <authorList>
            <person name="Coleine C."/>
            <person name="Masonjones S."/>
            <person name="Stajich J.E."/>
        </authorList>
    </citation>
    <scope>NUCLEOTIDE SEQUENCE [LARGE SCALE GENOMIC DNA]</scope>
    <source>
        <strain evidence="4 5">CCFEE 5311</strain>
    </source>
</reference>
<dbReference type="Proteomes" id="UP000310066">
    <property type="component" value="Unassembled WGS sequence"/>
</dbReference>
<proteinExistence type="predicted"/>
<dbReference type="Proteomes" id="UP001168146">
    <property type="component" value="Unassembled WGS sequence"/>
</dbReference>
<accession>A0A4U0UZ46</accession>
<comment type="caution">
    <text evidence="4">The sequence shown here is derived from an EMBL/GenBank/DDBJ whole genome shotgun (WGS) entry which is preliminary data.</text>
</comment>
<dbReference type="EMBL" id="JAUJLE010000146">
    <property type="protein sequence ID" value="KAK0975401.1"/>
    <property type="molecule type" value="Genomic_DNA"/>
</dbReference>
<dbReference type="EMBL" id="NAJP01000029">
    <property type="protein sequence ID" value="TKA41072.1"/>
    <property type="molecule type" value="Genomic_DNA"/>
</dbReference>